<keyword evidence="3" id="KW-1185">Reference proteome</keyword>
<sequence length="250" mass="25809">MRLHNVLHLSLLAAAAGTALAATPAAAADIGGGISVGGTATLVSDYRFRGISQSDRRFALQGGFTLTHDSGVYAGIWGSSIDDYVANGSDQEVDFIAGYHHTWGGTTLDFGFVYYYYPGSHGANTDFIEPYVSVAHTLGPVTAKVSANYAPSQGALTIGNGDEDNFYLAGDLSGSFGDSGFAASAHIGHSFGPSILTIGDEYTDWNVGLTYTRGPLTLGIQYVDTDATAITPNGRNASGSGVVGSIGVSF</sequence>
<dbReference type="EMBL" id="VOQQ01000001">
    <property type="protein sequence ID" value="TXC64133.1"/>
    <property type="molecule type" value="Genomic_DNA"/>
</dbReference>
<dbReference type="Proteomes" id="UP000321249">
    <property type="component" value="Unassembled WGS sequence"/>
</dbReference>
<protein>
    <recommendedName>
        <fullName evidence="4">Porin</fullName>
    </recommendedName>
</protein>
<organism evidence="2 3">
    <name type="scientific">Allosphingosinicella ginsenosidimutans</name>
    <dbReference type="NCBI Taxonomy" id="1176539"/>
    <lineage>
        <taxon>Bacteria</taxon>
        <taxon>Pseudomonadati</taxon>
        <taxon>Pseudomonadota</taxon>
        <taxon>Alphaproteobacteria</taxon>
        <taxon>Sphingomonadales</taxon>
        <taxon>Sphingomonadaceae</taxon>
        <taxon>Allosphingosinicella</taxon>
    </lineage>
</organism>
<dbReference type="NCBIfam" id="TIGR02001">
    <property type="entry name" value="gcw_chp"/>
    <property type="match status" value="1"/>
</dbReference>
<dbReference type="OrthoDB" id="9793561at2"/>
<gene>
    <name evidence="2" type="ORF">FRZ32_10975</name>
</gene>
<evidence type="ECO:0000256" key="1">
    <source>
        <dbReference type="SAM" id="SignalP"/>
    </source>
</evidence>
<dbReference type="RefSeq" id="WP_147043539.1">
    <property type="nucleotide sequence ID" value="NZ_BAABIR010000001.1"/>
</dbReference>
<keyword evidence="1" id="KW-0732">Signal</keyword>
<feature type="chain" id="PRO_5022963733" description="Porin" evidence="1">
    <location>
        <begin position="22"/>
        <end position="250"/>
    </location>
</feature>
<evidence type="ECO:0000313" key="3">
    <source>
        <dbReference type="Proteomes" id="UP000321249"/>
    </source>
</evidence>
<evidence type="ECO:0008006" key="4">
    <source>
        <dbReference type="Google" id="ProtNLM"/>
    </source>
</evidence>
<dbReference type="InterPro" id="IPR010239">
    <property type="entry name" value="CHP02001"/>
</dbReference>
<dbReference type="AlphaFoldDB" id="A0A5C6TUK2"/>
<evidence type="ECO:0000313" key="2">
    <source>
        <dbReference type="EMBL" id="TXC64133.1"/>
    </source>
</evidence>
<dbReference type="Pfam" id="PF09694">
    <property type="entry name" value="Gcw_chp"/>
    <property type="match status" value="1"/>
</dbReference>
<name>A0A5C6TUK2_9SPHN</name>
<feature type="signal peptide" evidence="1">
    <location>
        <begin position="1"/>
        <end position="21"/>
    </location>
</feature>
<comment type="caution">
    <text evidence="2">The sequence shown here is derived from an EMBL/GenBank/DDBJ whole genome shotgun (WGS) entry which is preliminary data.</text>
</comment>
<reference evidence="2 3" key="1">
    <citation type="journal article" date="2015" name="J. Microbiol.">
        <title>Sphingosinicella ginsenosidimutans sp. nov., with ginsenoside converting activity.</title>
        <authorList>
            <person name="Kim J.K."/>
            <person name="Kang M.S."/>
            <person name="Park S.C."/>
            <person name="Kim K.M."/>
            <person name="Choi K."/>
            <person name="Yoon M.H."/>
            <person name="Im W.T."/>
        </authorList>
    </citation>
    <scope>NUCLEOTIDE SEQUENCE [LARGE SCALE GENOMIC DNA]</scope>
    <source>
        <strain evidence="2 3">BS-11</strain>
    </source>
</reference>
<proteinExistence type="predicted"/>
<accession>A0A5C6TUK2</accession>